<keyword evidence="5 8" id="KW-0812">Transmembrane</keyword>
<gene>
    <name evidence="10" type="primary">emrA</name>
    <name evidence="10" type="ORF">AAEY27_05250</name>
</gene>
<dbReference type="RefSeq" id="WP_342323853.1">
    <property type="nucleotide sequence ID" value="NZ_CP151800.1"/>
</dbReference>
<reference evidence="10 11" key="1">
    <citation type="submission" date="2024-04" db="EMBL/GenBank/DDBJ databases">
        <title>Kosakonia calanthae sp. nov., a halophilic bacterium isolated from leaves of Calanthe tiplacata.</title>
        <authorList>
            <person name="Wu P."/>
        </authorList>
    </citation>
    <scope>NUCLEOTIDE SEQUENCE [LARGE SCALE GENOMIC DNA]</scope>
    <source>
        <strain evidence="10 11">BYX6</strain>
    </source>
</reference>
<dbReference type="NCBIfam" id="TIGR00998">
    <property type="entry name" value="8a0101"/>
    <property type="match status" value="1"/>
</dbReference>
<evidence type="ECO:0000313" key="11">
    <source>
        <dbReference type="Proteomes" id="UP001466893"/>
    </source>
</evidence>
<dbReference type="Gene3D" id="2.40.50.100">
    <property type="match status" value="1"/>
</dbReference>
<evidence type="ECO:0000256" key="7">
    <source>
        <dbReference type="ARBA" id="ARBA00023136"/>
    </source>
</evidence>
<evidence type="ECO:0000256" key="6">
    <source>
        <dbReference type="ARBA" id="ARBA00022989"/>
    </source>
</evidence>
<keyword evidence="3" id="KW-1003">Cell membrane</keyword>
<keyword evidence="6 8" id="KW-1133">Transmembrane helix</keyword>
<comment type="subcellular location">
    <subcellularLocation>
        <location evidence="1">Cell envelope</location>
    </subcellularLocation>
</comment>
<evidence type="ECO:0000256" key="2">
    <source>
        <dbReference type="ARBA" id="ARBA00022448"/>
    </source>
</evidence>
<dbReference type="Pfam" id="PF25885">
    <property type="entry name" value="HH_EMRA"/>
    <property type="match status" value="1"/>
</dbReference>
<evidence type="ECO:0000256" key="5">
    <source>
        <dbReference type="ARBA" id="ARBA00022692"/>
    </source>
</evidence>
<keyword evidence="7 8" id="KW-0472">Membrane</keyword>
<accession>A0ABZ3B9E3</accession>
<feature type="transmembrane region" description="Helical" evidence="8">
    <location>
        <begin position="23"/>
        <end position="44"/>
    </location>
</feature>
<evidence type="ECO:0000256" key="4">
    <source>
        <dbReference type="ARBA" id="ARBA00022519"/>
    </source>
</evidence>
<keyword evidence="11" id="KW-1185">Reference proteome</keyword>
<dbReference type="PANTHER" id="PTHR30386">
    <property type="entry name" value="MEMBRANE FUSION SUBUNIT OF EMRAB-TOLC MULTIDRUG EFFLUX PUMP"/>
    <property type="match status" value="1"/>
</dbReference>
<dbReference type="InterPro" id="IPR058633">
    <property type="entry name" value="EmrA/FarA_HH"/>
</dbReference>
<evidence type="ECO:0000313" key="10">
    <source>
        <dbReference type="EMBL" id="WZV99300.1"/>
    </source>
</evidence>
<evidence type="ECO:0000256" key="3">
    <source>
        <dbReference type="ARBA" id="ARBA00022475"/>
    </source>
</evidence>
<keyword evidence="2" id="KW-0813">Transport</keyword>
<dbReference type="PANTHER" id="PTHR30386:SF19">
    <property type="entry name" value="MULTIDRUG EXPORT PROTEIN EMRA-RELATED"/>
    <property type="match status" value="1"/>
</dbReference>
<dbReference type="EMBL" id="CP151800">
    <property type="protein sequence ID" value="WZV99300.1"/>
    <property type="molecule type" value="Genomic_DNA"/>
</dbReference>
<feature type="domain" description="Multidrug export protein EmrA/FarA alpha-helical hairpin" evidence="9">
    <location>
        <begin position="95"/>
        <end position="216"/>
    </location>
</feature>
<organism evidence="10 11">
    <name type="scientific">Kosakonia calanthes</name>
    <dbReference type="NCBI Taxonomy" id="3139408"/>
    <lineage>
        <taxon>Bacteria</taxon>
        <taxon>Pseudomonadati</taxon>
        <taxon>Pseudomonadota</taxon>
        <taxon>Gammaproteobacteria</taxon>
        <taxon>Enterobacterales</taxon>
        <taxon>Enterobacteriaceae</taxon>
        <taxon>Kosakonia</taxon>
    </lineage>
</organism>
<dbReference type="InterPro" id="IPR005694">
    <property type="entry name" value="MFP_proteobact"/>
</dbReference>
<dbReference type="SUPFAM" id="SSF111369">
    <property type="entry name" value="HlyD-like secretion proteins"/>
    <property type="match status" value="1"/>
</dbReference>
<proteinExistence type="predicted"/>
<dbReference type="Proteomes" id="UP001466893">
    <property type="component" value="Chromosome"/>
</dbReference>
<evidence type="ECO:0000256" key="8">
    <source>
        <dbReference type="SAM" id="Phobius"/>
    </source>
</evidence>
<sequence>MSAIAESQPPQQPVKKKGKRKGLLLLLTLLFIVIAVAYGIYWFLVLRHFQETDDAYVAGNQVQIMSQVSGSVTKVWADNTDLVKQGDVLVTLDATDAQQAFEKAQTELASSVRQTRQSMINSKQLLASIELKKTALAQAQSDFNRRVPLGSANLIGREELQHARDAVASAQAELDVAVQQYNANQAIILDTRLENQPAVMQAATEVRNSWLALQRTKIVSPITGYVSRRAVQPGAQISSTTSLMAVVPATHLWVDANFKETQVAHMRIGQTATVISDIYGDEVEYSGKVVGLDMGTGSAFSLLPAQNATGNWIKVVQRLPVRIELDAKQLADHPLRIGLSTLVKVDTSARDGQVLASQVRTRPAYESNAREINLEPVNTLIDNIVKANAG</sequence>
<keyword evidence="4" id="KW-0997">Cell inner membrane</keyword>
<name>A0ABZ3B9E3_9ENTR</name>
<protein>
    <submittedName>
        <fullName evidence="10">Multidrug efflux MFS transporter periplasmic adaptor subunit EmrA</fullName>
    </submittedName>
</protein>
<evidence type="ECO:0000259" key="9">
    <source>
        <dbReference type="Pfam" id="PF25885"/>
    </source>
</evidence>
<dbReference type="Gene3D" id="2.40.30.170">
    <property type="match status" value="1"/>
</dbReference>
<dbReference type="InterPro" id="IPR050739">
    <property type="entry name" value="MFP"/>
</dbReference>
<evidence type="ECO:0000256" key="1">
    <source>
        <dbReference type="ARBA" id="ARBA00004196"/>
    </source>
</evidence>
<dbReference type="NCBIfam" id="NF011715">
    <property type="entry name" value="PRK15136.1"/>
    <property type="match status" value="1"/>
</dbReference>